<feature type="region of interest" description="Disordered" evidence="1">
    <location>
        <begin position="368"/>
        <end position="396"/>
    </location>
</feature>
<evidence type="ECO:0000313" key="2">
    <source>
        <dbReference type="EMBL" id="ETO16805.1"/>
    </source>
</evidence>
<dbReference type="Proteomes" id="UP000023152">
    <property type="component" value="Unassembled WGS sequence"/>
</dbReference>
<evidence type="ECO:0008006" key="4">
    <source>
        <dbReference type="Google" id="ProtNLM"/>
    </source>
</evidence>
<keyword evidence="3" id="KW-1185">Reference proteome</keyword>
<organism evidence="2 3">
    <name type="scientific">Reticulomyxa filosa</name>
    <dbReference type="NCBI Taxonomy" id="46433"/>
    <lineage>
        <taxon>Eukaryota</taxon>
        <taxon>Sar</taxon>
        <taxon>Rhizaria</taxon>
        <taxon>Retaria</taxon>
        <taxon>Foraminifera</taxon>
        <taxon>Monothalamids</taxon>
        <taxon>Reticulomyxidae</taxon>
        <taxon>Reticulomyxa</taxon>
    </lineage>
</organism>
<evidence type="ECO:0000313" key="3">
    <source>
        <dbReference type="Proteomes" id="UP000023152"/>
    </source>
</evidence>
<proteinExistence type="predicted"/>
<evidence type="ECO:0000256" key="1">
    <source>
        <dbReference type="SAM" id="MobiDB-lite"/>
    </source>
</evidence>
<comment type="caution">
    <text evidence="2">The sequence shown here is derived from an EMBL/GenBank/DDBJ whole genome shotgun (WGS) entry which is preliminary data.</text>
</comment>
<gene>
    <name evidence="2" type="ORF">RFI_20537</name>
</gene>
<feature type="compositionally biased region" description="Basic and acidic residues" evidence="1">
    <location>
        <begin position="372"/>
        <end position="388"/>
    </location>
</feature>
<accession>X6MUM2</accession>
<dbReference type="InterPro" id="IPR036249">
    <property type="entry name" value="Thioredoxin-like_sf"/>
</dbReference>
<dbReference type="SUPFAM" id="SSF52833">
    <property type="entry name" value="Thioredoxin-like"/>
    <property type="match status" value="1"/>
</dbReference>
<reference evidence="2 3" key="1">
    <citation type="journal article" date="2013" name="Curr. Biol.">
        <title>The Genome of the Foraminiferan Reticulomyxa filosa.</title>
        <authorList>
            <person name="Glockner G."/>
            <person name="Hulsmann N."/>
            <person name="Schleicher M."/>
            <person name="Noegel A.A."/>
            <person name="Eichinger L."/>
            <person name="Gallinger C."/>
            <person name="Pawlowski J."/>
            <person name="Sierra R."/>
            <person name="Euteneuer U."/>
            <person name="Pillet L."/>
            <person name="Moustafa A."/>
            <person name="Platzer M."/>
            <person name="Groth M."/>
            <person name="Szafranski K."/>
            <person name="Schliwa M."/>
        </authorList>
    </citation>
    <scope>NUCLEOTIDE SEQUENCE [LARGE SCALE GENOMIC DNA]</scope>
</reference>
<dbReference type="EMBL" id="ASPP01017819">
    <property type="protein sequence ID" value="ETO16805.1"/>
    <property type="molecule type" value="Genomic_DNA"/>
</dbReference>
<sequence length="396" mass="44528">MAINKIKIWQTEIGDHEEWSKLLADPDKIIICEIYSAWFGNCTAFSPIIDNIMQSSETNQQVLVWVRVNIARLEKEHPNNECPLLLEKFSGYESPIPLFLFIKVNFSLFICISSKILTSLKDCNPIQLTKNIDAIISGIYTFDESVETIVEDKGKNEITTDCPTHSNSEADKSVTTPLVVNESNSNDTNILELHDAHIALGCGNNQFLTIRDGQLSITTEENNESMQWLAHVEVTTMAPSSVLTEAPTTTMARIQLNHEKSGETGYLRMLTEEVNPEKKVINANGINDKFAHFFVHIISVDKDKKTLFVKLESDVFTGVKNVLLLFYSGASSKYFVFFYADLDGKVVESNESEACVFTVFQLTIQNPPTTPEHLETKDDTNKLEEVKPETNSTNQT</sequence>
<protein>
    <recommendedName>
        <fullName evidence="4">Thioredoxin domain-containing protein</fullName>
    </recommendedName>
</protein>
<dbReference type="AlphaFoldDB" id="X6MUM2"/>
<name>X6MUM2_RETFI</name>